<feature type="domain" description="TauD/TfdA-like" evidence="6">
    <location>
        <begin position="114"/>
        <end position="304"/>
    </location>
</feature>
<dbReference type="Pfam" id="PF02668">
    <property type="entry name" value="TauD"/>
    <property type="match status" value="1"/>
</dbReference>
<reference evidence="7 8" key="1">
    <citation type="submission" date="2016-10" db="EMBL/GenBank/DDBJ databases">
        <title>Comparative genomics of Bacillus thuringiensis reveals a path to pathogens against multiple invertebrate hosts.</title>
        <authorList>
            <person name="Zheng J."/>
            <person name="Gao Q."/>
            <person name="Liu H."/>
            <person name="Peng D."/>
            <person name="Ruan L."/>
            <person name="Sun M."/>
        </authorList>
    </citation>
    <scope>NUCLEOTIDE SEQUENCE [LARGE SCALE GENOMIC DNA]</scope>
    <source>
        <strain evidence="7">BGSC 4BM1</strain>
    </source>
</reference>
<keyword evidence="3" id="KW-0560">Oxidoreductase</keyword>
<evidence type="ECO:0000256" key="5">
    <source>
        <dbReference type="PIRSR" id="PIRSR019543-2"/>
    </source>
</evidence>
<name>A0A243ALC7_BACTU</name>
<evidence type="ECO:0000313" key="7">
    <source>
        <dbReference type="EMBL" id="OTY26739.1"/>
    </source>
</evidence>
<evidence type="ECO:0000256" key="3">
    <source>
        <dbReference type="ARBA" id="ARBA00023002"/>
    </source>
</evidence>
<evidence type="ECO:0000256" key="2">
    <source>
        <dbReference type="ARBA" id="ARBA00022723"/>
    </source>
</evidence>
<dbReference type="SUPFAM" id="SSF51197">
    <property type="entry name" value="Clavaminate synthase-like"/>
    <property type="match status" value="1"/>
</dbReference>
<evidence type="ECO:0000256" key="1">
    <source>
        <dbReference type="ARBA" id="ARBA00008425"/>
    </source>
</evidence>
<dbReference type="InterPro" id="IPR014503">
    <property type="entry name" value="Clavaminate_syn-like"/>
</dbReference>
<dbReference type="Proteomes" id="UP000194860">
    <property type="component" value="Unassembled WGS sequence"/>
</dbReference>
<dbReference type="AlphaFoldDB" id="A0A243ALC7"/>
<organism evidence="7 8">
    <name type="scientific">Bacillus thuringiensis serovar navarrensis</name>
    <dbReference type="NCBI Taxonomy" id="339658"/>
    <lineage>
        <taxon>Bacteria</taxon>
        <taxon>Bacillati</taxon>
        <taxon>Bacillota</taxon>
        <taxon>Bacilli</taxon>
        <taxon>Bacillales</taxon>
        <taxon>Bacillaceae</taxon>
        <taxon>Bacillus</taxon>
        <taxon>Bacillus cereus group</taxon>
    </lineage>
</organism>
<evidence type="ECO:0000313" key="8">
    <source>
        <dbReference type="Proteomes" id="UP000194860"/>
    </source>
</evidence>
<dbReference type="Gene3D" id="3.60.130.10">
    <property type="entry name" value="Clavaminate synthase-like"/>
    <property type="match status" value="1"/>
</dbReference>
<comment type="similarity">
    <text evidence="1">Belongs to the clavaminate synthase family.</text>
</comment>
<feature type="binding site" evidence="5">
    <location>
        <position position="152"/>
    </location>
    <ligand>
        <name>Fe cation</name>
        <dbReference type="ChEBI" id="CHEBI:24875"/>
    </ligand>
</feature>
<comment type="caution">
    <text evidence="7">The sequence shown here is derived from an EMBL/GenBank/DDBJ whole genome shotgun (WGS) entry which is preliminary data.</text>
</comment>
<dbReference type="GO" id="GO:0016491">
    <property type="term" value="F:oxidoreductase activity"/>
    <property type="evidence" value="ECO:0007669"/>
    <property type="project" value="UniProtKB-KW"/>
</dbReference>
<proteinExistence type="inferred from homology"/>
<accession>A0A243ALC7</accession>
<evidence type="ECO:0000256" key="4">
    <source>
        <dbReference type="ARBA" id="ARBA00023004"/>
    </source>
</evidence>
<gene>
    <name evidence="7" type="ORF">BK732_05200</name>
</gene>
<keyword evidence="4 5" id="KW-0408">Iron</keyword>
<keyword evidence="2 5" id="KW-0479">Metal-binding</keyword>
<dbReference type="EMBL" id="NFDG01000038">
    <property type="protein sequence ID" value="OTY26739.1"/>
    <property type="molecule type" value="Genomic_DNA"/>
</dbReference>
<dbReference type="PIRSF" id="PIRSF019543">
    <property type="entry name" value="Clavaminate_syn"/>
    <property type="match status" value="1"/>
</dbReference>
<dbReference type="InterPro" id="IPR042098">
    <property type="entry name" value="TauD-like_sf"/>
</dbReference>
<feature type="binding site" evidence="5">
    <location>
        <position position="150"/>
    </location>
    <ligand>
        <name>Fe cation</name>
        <dbReference type="ChEBI" id="CHEBI:24875"/>
    </ligand>
</feature>
<dbReference type="InterPro" id="IPR003819">
    <property type="entry name" value="TauD/TfdA-like"/>
</dbReference>
<dbReference type="RefSeq" id="WP_088031171.1">
    <property type="nucleotide sequence ID" value="NZ_NFDG01000038.1"/>
</dbReference>
<protein>
    <recommendedName>
        <fullName evidence="6">TauD/TfdA-like domain-containing protein</fullName>
    </recommendedName>
</protein>
<evidence type="ECO:0000259" key="6">
    <source>
        <dbReference type="Pfam" id="PF02668"/>
    </source>
</evidence>
<sequence length="341" mass="39102">MINYSSNWEVYLTEDEKKQLKHLINELPLLDITKMDDKLLNELDIIKSKLPIRILKELVTFKRFSNLFGTLKFSNLPTDPILPNTPVKGQLSEDKQTAISEYILFLFMLCLGEPLAYEDEKQGLLVQNICPVKGQEKKQENTGSDILEFHTEDGFHPYKPDFLALYCVKSDKEAKAKTITSSIRKVLFNLSNDVIEILRKPLYKINAPSSFLENGDEDSYHTTIPVLSGPLLDPDICMDFYLMEPQTPMAKWALEYLKKQLLENCIQVALKPGELLVVDNKKAIHARTGFTPKYDGNDRWLQRMFAVRNIKTSELSRHPGKLVCSPVNVLFEFSENAKEVL</sequence>
<dbReference type="GO" id="GO:0005506">
    <property type="term" value="F:iron ion binding"/>
    <property type="evidence" value="ECO:0007669"/>
    <property type="project" value="InterPro"/>
</dbReference>